<comment type="caution">
    <text evidence="9">The sequence shown here is derived from an EMBL/GenBank/DDBJ whole genome shotgun (WGS) entry which is preliminary data.</text>
</comment>
<keyword evidence="5" id="KW-0694">RNA-binding</keyword>
<dbReference type="Gene3D" id="3.30.70.330">
    <property type="match status" value="1"/>
</dbReference>
<evidence type="ECO:0000256" key="1">
    <source>
        <dbReference type="ARBA" id="ARBA00022490"/>
    </source>
</evidence>
<dbReference type="GO" id="GO:0003735">
    <property type="term" value="F:structural constituent of ribosome"/>
    <property type="evidence" value="ECO:0007669"/>
    <property type="project" value="UniProtKB-UniRule"/>
</dbReference>
<dbReference type="SMART" id="SM01397">
    <property type="entry name" value="Ribosomal_S3Ae"/>
    <property type="match status" value="1"/>
</dbReference>
<feature type="coiled-coil region" evidence="6">
    <location>
        <begin position="311"/>
        <end position="338"/>
    </location>
</feature>
<dbReference type="OrthoDB" id="9834376at2759"/>
<organism evidence="9 10">
    <name type="scientific">Perkinsus chesapeaki</name>
    <name type="common">Clam parasite</name>
    <name type="synonym">Perkinsus andrewsi</name>
    <dbReference type="NCBI Taxonomy" id="330153"/>
    <lineage>
        <taxon>Eukaryota</taxon>
        <taxon>Sar</taxon>
        <taxon>Alveolata</taxon>
        <taxon>Perkinsozoa</taxon>
        <taxon>Perkinsea</taxon>
        <taxon>Perkinsida</taxon>
        <taxon>Perkinsidae</taxon>
        <taxon>Perkinsus</taxon>
    </lineage>
</organism>
<dbReference type="InterPro" id="IPR000504">
    <property type="entry name" value="RRM_dom"/>
</dbReference>
<keyword evidence="6" id="KW-0175">Coiled coil</keyword>
<dbReference type="InterPro" id="IPR027500">
    <property type="entry name" value="Ribosomal_eS1_euk"/>
</dbReference>
<evidence type="ECO:0000256" key="4">
    <source>
        <dbReference type="HAMAP-Rule" id="MF_03122"/>
    </source>
</evidence>
<evidence type="ECO:0000313" key="9">
    <source>
        <dbReference type="EMBL" id="KAF4675741.1"/>
    </source>
</evidence>
<evidence type="ECO:0000256" key="5">
    <source>
        <dbReference type="PROSITE-ProRule" id="PRU00176"/>
    </source>
</evidence>
<evidence type="ECO:0000313" key="10">
    <source>
        <dbReference type="Proteomes" id="UP000591131"/>
    </source>
</evidence>
<feature type="initiator methionine" description="Removed" evidence="4">
    <location>
        <position position="748"/>
    </location>
</feature>
<sequence length="1611" mass="179022">MPMVSRHYASSAACLDAEVAQLERRLVEAQTRTKLRQRQLLGDCGVVEEARDKAGKPTHRSAPLLSARSCRLTPRRRTTAVVCTSPGSAAAERIEALNAERLTLNCKLADTQAELNKQTSDRERLVARLGSTTRQLRVERVRRQSAEEKVAGVLRVVEEAKGDPVDTLTLLAEALGGGSGRLDAGIFNLDSEGGVMRKAVEAARLEKAALGEVEREKVGDYLLGRHNRLAGKSDEEAGGGGGGDVKAEEGTPRDGGVGGEQLECLQEGERGVWQTGLEGGTRIPPLLRRSEASEPLGGELSSSLNRLLGERRHHKEYIELLEAAVAKLEDELERKNRSEMPRGDEEVHLEVDKQLKAFRERLDGISECRVAQESHCARSMGLQRGGGSAYYQMPTIGSPPSVSSLPERHDTRPVVDVLSESSPLSDDEGGSREGFVTSYSWSWSMSSGYKKPRFRRPPGVLRSSLRDSGPRPEGVMRPSRPVMAVYRPGLGREAPRDAQQNAIDIVAGLTPAANRIGLKQVFQKYGDITVCWLPPVDKRNEMAAYIRYERSESAQAALAACDSGEVVLNGIPLKAEYRSRGQASSSSAYAARERGMENGEVTEPCRAAVEAGSVGGRSMVTALRRHRHAHGLDRIRVTRRVEAEAMMETVVADIALVTGEVGAAPTRETAAEETTGVPPRTTTEDVLIPVKIIDATRLIVATIVEAAEMVEIDDKEERRDDRNKVLLMLSLRRSSRRGSEATPYTSTMAVGKNKRLTKGKKGGKKKVGDPFLKKEWYSVKAPTMFSVREAGKTLVTKTTGTKIASEALKGRVCEVNLADLNSNEDHSFRKVKLEIQEVQGRNALTDFHGMDFTRDKLCSLIRKWQTLIEAHVDVKTTDGYILRLFSIAFTKKRPESVKANCYASGAQIRRIRKKMVEIMSAEASKCRMSDLVKRFVTESIGAEIEKQTRSIYPLKDCYIRKVKILKKPKFDLTRLMELHTESAEEGTAVDRNIIPESEDAKIQLAWNNLMVKWLARTVLSVSYLVVSPLAKECAHAWYDVEFRAHCCDPRYQGGPSDCISMRGRSVVEHCCNVTIDGFADLAGEIRQAGLPDFNLVSFLTAPPFHPRIVELFPLVCSPLREGRYDRQCDILASKWFTKEDAGVLSPTVCEDVGRNAAHARLEILDFCTSMYLRRWQHSVWRPDSHRGGLSRSKCSYALQLLYFSQASGLAMALDSVALSRRQMPRSGLSSYAFYWWREQRARRCAMSEQRALRRPRFSASSGIAKAVPQAARVGLILSVAYNTEASPLTRAAVGMWRCYASRHGYEVVVDSEEYDGYDALHTVRYPRAVWPLRFVMGPSGRPREVSVAQPASVGWMKWRAAHRWLAHFDAVIVADAGDMVVSFACYDIPLHQFIEGADVVLRDVPDRTELNGGLAIVRNSPNGRHFLDILLGHATVYGMPFADQDALALTVLHYVSDEVSQRLPESRPDRSKVSPLYTSVCLSEVLPFRSLLHSVADLTYCVLTELERLAGTFGSRRTTSIKFVDPRKVDINFKTPRADLNTTGFVLHFAGMSKKYEIMQNYLRRYDNFDLRVFEKSSWRQVCERFILGGQFEVCTPIGLTDPDCQATICG</sequence>
<dbReference type="Proteomes" id="UP000591131">
    <property type="component" value="Unassembled WGS sequence"/>
</dbReference>
<dbReference type="GO" id="GO:0006412">
    <property type="term" value="P:translation"/>
    <property type="evidence" value="ECO:0007669"/>
    <property type="project" value="UniProtKB-UniRule"/>
</dbReference>
<dbReference type="InterPro" id="IPR001593">
    <property type="entry name" value="Ribosomal_eS1"/>
</dbReference>
<feature type="coiled-coil region" evidence="6">
    <location>
        <begin position="94"/>
        <end position="128"/>
    </location>
</feature>
<feature type="region of interest" description="Disordered" evidence="7">
    <location>
        <begin position="454"/>
        <end position="478"/>
    </location>
</feature>
<dbReference type="InterPro" id="IPR012677">
    <property type="entry name" value="Nucleotide-bd_a/b_plait_sf"/>
</dbReference>
<accession>A0A7J6MXW7</accession>
<evidence type="ECO:0000256" key="2">
    <source>
        <dbReference type="ARBA" id="ARBA00022980"/>
    </source>
</evidence>
<evidence type="ECO:0000256" key="7">
    <source>
        <dbReference type="SAM" id="MobiDB-lite"/>
    </source>
</evidence>
<dbReference type="PANTHER" id="PTHR11830">
    <property type="entry name" value="40S RIBOSOMAL PROTEIN S3A"/>
    <property type="match status" value="1"/>
</dbReference>
<evidence type="ECO:0000256" key="6">
    <source>
        <dbReference type="SAM" id="Coils"/>
    </source>
</evidence>
<comment type="subcellular location">
    <subcellularLocation>
        <location evidence="4">Cytoplasm</location>
    </subcellularLocation>
</comment>
<dbReference type="PROSITE" id="PS50102">
    <property type="entry name" value="RRM"/>
    <property type="match status" value="1"/>
</dbReference>
<dbReference type="InterPro" id="IPR035979">
    <property type="entry name" value="RBD_domain_sf"/>
</dbReference>
<dbReference type="Pfam" id="PF00076">
    <property type="entry name" value="RRM_1"/>
    <property type="match status" value="1"/>
</dbReference>
<comment type="subunit">
    <text evidence="4">Component of the small ribosomal subunit. Mature ribosomes consist of a small (40S) and a large (60S) subunit. The 40S subunit contains about 33 different proteins and 1 molecule of RNA (18S). The 60S subunit contains about 49 different proteins and 3 molecules of RNA (25S, 5.8S and 5S).</text>
</comment>
<evidence type="ECO:0000259" key="8">
    <source>
        <dbReference type="PROSITE" id="PS50102"/>
    </source>
</evidence>
<dbReference type="GO" id="GO:0022627">
    <property type="term" value="C:cytosolic small ribosomal subunit"/>
    <property type="evidence" value="ECO:0007669"/>
    <property type="project" value="UniProtKB-UniRule"/>
</dbReference>
<dbReference type="Pfam" id="PF01015">
    <property type="entry name" value="Ribosomal_S3Ae"/>
    <property type="match status" value="1"/>
</dbReference>
<reference evidence="9 10" key="1">
    <citation type="submission" date="2020-04" db="EMBL/GenBank/DDBJ databases">
        <title>Perkinsus chesapeaki whole genome sequence.</title>
        <authorList>
            <person name="Bogema D.R."/>
        </authorList>
    </citation>
    <scope>NUCLEOTIDE SEQUENCE [LARGE SCALE GENOMIC DNA]</scope>
    <source>
        <strain evidence="9">ATCC PRA-425</strain>
    </source>
</reference>
<dbReference type="CDD" id="cd00590">
    <property type="entry name" value="RRM_SF"/>
    <property type="match status" value="1"/>
</dbReference>
<dbReference type="HAMAP" id="MF_03122">
    <property type="entry name" value="Ribosomal_eS1_euk"/>
    <property type="match status" value="1"/>
</dbReference>
<dbReference type="SUPFAM" id="SSF54928">
    <property type="entry name" value="RNA-binding domain, RBD"/>
    <property type="match status" value="1"/>
</dbReference>
<keyword evidence="3 4" id="KW-0687">Ribonucleoprotein</keyword>
<feature type="region of interest" description="Disordered" evidence="7">
    <location>
        <begin position="231"/>
        <end position="299"/>
    </location>
</feature>
<feature type="domain" description="RRM" evidence="8">
    <location>
        <begin position="502"/>
        <end position="580"/>
    </location>
</feature>
<keyword evidence="10" id="KW-1185">Reference proteome</keyword>
<evidence type="ECO:0000256" key="3">
    <source>
        <dbReference type="ARBA" id="ARBA00023274"/>
    </source>
</evidence>
<comment type="similarity">
    <text evidence="4">Belongs to the eukaryotic ribosomal protein eS1 family.</text>
</comment>
<keyword evidence="2 4" id="KW-0689">Ribosomal protein</keyword>
<dbReference type="SMART" id="SM00360">
    <property type="entry name" value="RRM"/>
    <property type="match status" value="1"/>
</dbReference>
<name>A0A7J6MXW7_PERCH</name>
<dbReference type="GO" id="GO:0003723">
    <property type="term" value="F:RNA binding"/>
    <property type="evidence" value="ECO:0007669"/>
    <property type="project" value="UniProtKB-UniRule"/>
</dbReference>
<dbReference type="EMBL" id="JAAPAO010000043">
    <property type="protein sequence ID" value="KAF4675741.1"/>
    <property type="molecule type" value="Genomic_DNA"/>
</dbReference>
<keyword evidence="1 4" id="KW-0963">Cytoplasm</keyword>
<gene>
    <name evidence="9" type="primary">RPS3A</name>
    <name evidence="9" type="ORF">FOL47_007332</name>
</gene>
<proteinExistence type="inferred from homology"/>
<protein>
    <recommendedName>
        <fullName evidence="4">Small ribosomal subunit protein eS1</fullName>
    </recommendedName>
</protein>